<evidence type="ECO:0000256" key="8">
    <source>
        <dbReference type="PROSITE-ProRule" id="PRU00278"/>
    </source>
</evidence>
<comment type="similarity">
    <text evidence="2">Belongs to the PpiC/parvulin rotamase family.</text>
</comment>
<dbReference type="EMBL" id="RZNJ01000005">
    <property type="protein sequence ID" value="RUT29455.1"/>
    <property type="molecule type" value="Genomic_DNA"/>
</dbReference>
<organism evidence="11 12">
    <name type="scientific">Arsenicitalea aurantiaca</name>
    <dbReference type="NCBI Taxonomy" id="1783274"/>
    <lineage>
        <taxon>Bacteria</taxon>
        <taxon>Pseudomonadati</taxon>
        <taxon>Pseudomonadota</taxon>
        <taxon>Alphaproteobacteria</taxon>
        <taxon>Hyphomicrobiales</taxon>
        <taxon>Devosiaceae</taxon>
        <taxon>Arsenicitalea</taxon>
    </lineage>
</organism>
<evidence type="ECO:0000256" key="7">
    <source>
        <dbReference type="ARBA" id="ARBA00031484"/>
    </source>
</evidence>
<dbReference type="PROSITE" id="PS50198">
    <property type="entry name" value="PPIC_PPIASE_2"/>
    <property type="match status" value="1"/>
</dbReference>
<evidence type="ECO:0000256" key="4">
    <source>
        <dbReference type="ARBA" id="ARBA00018370"/>
    </source>
</evidence>
<keyword evidence="12" id="KW-1185">Reference proteome</keyword>
<reference evidence="11 12" key="1">
    <citation type="journal article" date="2016" name="Int. J. Syst. Evol. Microbiol.">
        <title>Arsenicitalea aurantiaca gen. nov., sp. nov., a new member of the family Hyphomicrobiaceae, isolated from high-arsenic sediment.</title>
        <authorList>
            <person name="Mu Y."/>
            <person name="Zhou L."/>
            <person name="Zeng X.C."/>
            <person name="Liu L."/>
            <person name="Pan Y."/>
            <person name="Chen X."/>
            <person name="Wang J."/>
            <person name="Li S."/>
            <person name="Li W.J."/>
            <person name="Wang Y."/>
        </authorList>
    </citation>
    <scope>NUCLEOTIDE SEQUENCE [LARGE SCALE GENOMIC DNA]</scope>
    <source>
        <strain evidence="11 12">42-50</strain>
    </source>
</reference>
<name>A0A433X5U3_9HYPH</name>
<evidence type="ECO:0000256" key="3">
    <source>
        <dbReference type="ARBA" id="ARBA00013194"/>
    </source>
</evidence>
<evidence type="ECO:0000256" key="1">
    <source>
        <dbReference type="ARBA" id="ARBA00000971"/>
    </source>
</evidence>
<dbReference type="Gene3D" id="1.10.8.1040">
    <property type="match status" value="1"/>
</dbReference>
<sequence>MLSCKASRHVRAGPWLVNVSKIGDTSGRCALGGKRRSRRYKMNSLTKPAHPALIARLAGALMLGVALIAAPAASVAQDAETTQAAPEASDAQAAPEAPNPDAVVATVGGETITEADLAFAAEDLAQELSNIPPAERRAFLLTVLIDMKVMANAARSEGLNDTETFQRRLAYLEERALRRAYFADRITPQVTPEALQAAYDALIGTIPAQEEIRARHILVETEEEANELKAQIDGGASFEELAVENSIDPGAANGGDLGFFRRGMMVAPFEQAAFALEDGQVSEPVQSQFGWHIIRLEERRDAQPPALEQVATQLQQQVLFEAFETEMEALKEGVEIVIEDPALAAAAAAAEGQAPEAGDADAQTAQ</sequence>
<dbReference type="InterPro" id="IPR000297">
    <property type="entry name" value="PPIase_PpiC"/>
</dbReference>
<keyword evidence="5 8" id="KW-0697">Rotamase</keyword>
<accession>A0A433X5U3</accession>
<dbReference type="AlphaFoldDB" id="A0A433X5U3"/>
<dbReference type="GO" id="GO:0003755">
    <property type="term" value="F:peptidyl-prolyl cis-trans isomerase activity"/>
    <property type="evidence" value="ECO:0007669"/>
    <property type="project" value="UniProtKB-KW"/>
</dbReference>
<evidence type="ECO:0000256" key="6">
    <source>
        <dbReference type="ARBA" id="ARBA00030642"/>
    </source>
</evidence>
<proteinExistence type="inferred from homology"/>
<feature type="region of interest" description="Disordered" evidence="9">
    <location>
        <begin position="80"/>
        <end position="102"/>
    </location>
</feature>
<dbReference type="EC" id="5.2.1.8" evidence="3"/>
<evidence type="ECO:0000259" key="10">
    <source>
        <dbReference type="PROSITE" id="PS50198"/>
    </source>
</evidence>
<dbReference type="Pfam" id="PF13616">
    <property type="entry name" value="Rotamase_3"/>
    <property type="match status" value="1"/>
</dbReference>
<dbReference type="PANTHER" id="PTHR47245:SF2">
    <property type="entry name" value="PEPTIDYL-PROLYL CIS-TRANS ISOMERASE HP_0175-RELATED"/>
    <property type="match status" value="1"/>
</dbReference>
<evidence type="ECO:0000256" key="2">
    <source>
        <dbReference type="ARBA" id="ARBA00007656"/>
    </source>
</evidence>
<comment type="catalytic activity">
    <reaction evidence="1">
        <text>[protein]-peptidylproline (omega=180) = [protein]-peptidylproline (omega=0)</text>
        <dbReference type="Rhea" id="RHEA:16237"/>
        <dbReference type="Rhea" id="RHEA-COMP:10747"/>
        <dbReference type="Rhea" id="RHEA-COMP:10748"/>
        <dbReference type="ChEBI" id="CHEBI:83833"/>
        <dbReference type="ChEBI" id="CHEBI:83834"/>
        <dbReference type="EC" id="5.2.1.8"/>
    </reaction>
</comment>
<feature type="region of interest" description="Disordered" evidence="9">
    <location>
        <begin position="345"/>
        <end position="366"/>
    </location>
</feature>
<dbReference type="InterPro" id="IPR050245">
    <property type="entry name" value="PrsA_foldase"/>
</dbReference>
<evidence type="ECO:0000313" key="12">
    <source>
        <dbReference type="Proteomes" id="UP000281547"/>
    </source>
</evidence>
<dbReference type="SUPFAM" id="SSF54534">
    <property type="entry name" value="FKBP-like"/>
    <property type="match status" value="1"/>
</dbReference>
<evidence type="ECO:0000256" key="5">
    <source>
        <dbReference type="ARBA" id="ARBA00023110"/>
    </source>
</evidence>
<comment type="caution">
    <text evidence="11">The sequence shown here is derived from an EMBL/GenBank/DDBJ whole genome shotgun (WGS) entry which is preliminary data.</text>
</comment>
<dbReference type="InterPro" id="IPR046357">
    <property type="entry name" value="PPIase_dom_sf"/>
</dbReference>
<feature type="domain" description="PpiC" evidence="10">
    <location>
        <begin position="209"/>
        <end position="298"/>
    </location>
</feature>
<gene>
    <name evidence="11" type="ORF">EMQ25_15210</name>
</gene>
<protein>
    <recommendedName>
        <fullName evidence="4">Parvulin-like PPIase</fullName>
        <ecNumber evidence="3">5.2.1.8</ecNumber>
    </recommendedName>
    <alternativeName>
        <fullName evidence="6">Peptidyl-prolyl cis-trans isomerase plp</fullName>
    </alternativeName>
    <alternativeName>
        <fullName evidence="7">Rotamase plp</fullName>
    </alternativeName>
</protein>
<evidence type="ECO:0000313" key="11">
    <source>
        <dbReference type="EMBL" id="RUT29455.1"/>
    </source>
</evidence>
<dbReference type="Proteomes" id="UP000281547">
    <property type="component" value="Unassembled WGS sequence"/>
</dbReference>
<evidence type="ECO:0000256" key="9">
    <source>
        <dbReference type="SAM" id="MobiDB-lite"/>
    </source>
</evidence>
<dbReference type="PANTHER" id="PTHR47245">
    <property type="entry name" value="PEPTIDYLPROLYL ISOMERASE"/>
    <property type="match status" value="1"/>
</dbReference>
<dbReference type="Gene3D" id="3.10.50.40">
    <property type="match status" value="1"/>
</dbReference>
<feature type="compositionally biased region" description="Low complexity" evidence="9">
    <location>
        <begin position="83"/>
        <end position="96"/>
    </location>
</feature>
<keyword evidence="8 11" id="KW-0413">Isomerase</keyword>